<evidence type="ECO:0000256" key="6">
    <source>
        <dbReference type="ARBA" id="ARBA00023284"/>
    </source>
</evidence>
<sequence>MQDILIVGAGTAGLTAAIYAARAGKTVTVLENEAVGGQIATSPKVENYPGFESISGAEFSDRLFNQATALGVSVELERAKAVRQAEGGFTVETGGSSYAARALILATGVKHRNLGLPEEAAYLGRGLSYCAVCDGAFFRGRTVAVVGGGNAALQSAVYLSDVAEKVYLIHRRAQYRAEEAVVRAMEARPNIEPVLNKTVAALSGEPLLQALTLRDTQTGETSELPVNGVFVSIGKVPANDFCRDLVRLDDAGFIVADESCKTNVPGIFAAGDCRTKSVRQLTTAAGDGSVAALAACDYLNANA</sequence>
<dbReference type="NCBIfam" id="TIGR01292">
    <property type="entry name" value="TRX_reduct"/>
    <property type="match status" value="1"/>
</dbReference>
<feature type="domain" description="FAD/NAD(P)-binding" evidence="9">
    <location>
        <begin position="3"/>
        <end position="288"/>
    </location>
</feature>
<comment type="catalytic activity">
    <reaction evidence="7">
        <text>[thioredoxin]-dithiol + NADP(+) = [thioredoxin]-disulfide + NADPH + H(+)</text>
        <dbReference type="Rhea" id="RHEA:20345"/>
        <dbReference type="Rhea" id="RHEA-COMP:10698"/>
        <dbReference type="Rhea" id="RHEA-COMP:10700"/>
        <dbReference type="ChEBI" id="CHEBI:15378"/>
        <dbReference type="ChEBI" id="CHEBI:29950"/>
        <dbReference type="ChEBI" id="CHEBI:50058"/>
        <dbReference type="ChEBI" id="CHEBI:57783"/>
        <dbReference type="ChEBI" id="CHEBI:58349"/>
        <dbReference type="EC" id="1.8.1.9"/>
    </reaction>
</comment>
<evidence type="ECO:0000256" key="1">
    <source>
        <dbReference type="ARBA" id="ARBA00009333"/>
    </source>
</evidence>
<keyword evidence="3 7" id="KW-0274">FAD</keyword>
<dbReference type="PANTHER" id="PTHR48105">
    <property type="entry name" value="THIOREDOXIN REDUCTASE 1-RELATED-RELATED"/>
    <property type="match status" value="1"/>
</dbReference>
<dbReference type="PROSITE" id="PS00573">
    <property type="entry name" value="PYRIDINE_REDOX_2"/>
    <property type="match status" value="1"/>
</dbReference>
<comment type="similarity">
    <text evidence="1 7">Belongs to the class-II pyridine nucleotide-disulfide oxidoreductase family.</text>
</comment>
<evidence type="ECO:0000313" key="10">
    <source>
        <dbReference type="EMBL" id="HIU36348.1"/>
    </source>
</evidence>
<dbReference type="InterPro" id="IPR050097">
    <property type="entry name" value="Ferredoxin-NADP_redctase_2"/>
</dbReference>
<comment type="cofactor">
    <cofactor evidence="8">
        <name>FAD</name>
        <dbReference type="ChEBI" id="CHEBI:57692"/>
    </cofactor>
    <text evidence="8">Binds 1 FAD per subunit.</text>
</comment>
<gene>
    <name evidence="10" type="primary">trxB</name>
    <name evidence="10" type="ORF">IAC53_07090</name>
</gene>
<reference evidence="10" key="1">
    <citation type="submission" date="2020-10" db="EMBL/GenBank/DDBJ databases">
        <authorList>
            <person name="Gilroy R."/>
        </authorList>
    </citation>
    <scope>NUCLEOTIDE SEQUENCE</scope>
    <source>
        <strain evidence="10">ChiGjej1B1-19959</strain>
    </source>
</reference>
<organism evidence="10 11">
    <name type="scientific">Candidatus Fimenecus excrementigallinarum</name>
    <dbReference type="NCBI Taxonomy" id="2840816"/>
    <lineage>
        <taxon>Bacteria</taxon>
        <taxon>Bacillati</taxon>
        <taxon>Bacillota</taxon>
        <taxon>Clostridia</taxon>
        <taxon>Candidatus Fimenecus</taxon>
    </lineage>
</organism>
<dbReference type="PRINTS" id="PR00469">
    <property type="entry name" value="PNDRDTASEII"/>
</dbReference>
<dbReference type="PRINTS" id="PR00368">
    <property type="entry name" value="FADPNR"/>
</dbReference>
<dbReference type="EC" id="1.8.1.9" evidence="7"/>
<reference evidence="10" key="2">
    <citation type="journal article" date="2021" name="PeerJ">
        <title>Extensive microbial diversity within the chicken gut microbiome revealed by metagenomics and culture.</title>
        <authorList>
            <person name="Gilroy R."/>
            <person name="Ravi A."/>
            <person name="Getino M."/>
            <person name="Pursley I."/>
            <person name="Horton D.L."/>
            <person name="Alikhan N.F."/>
            <person name="Baker D."/>
            <person name="Gharbi K."/>
            <person name="Hall N."/>
            <person name="Watson M."/>
            <person name="Adriaenssens E.M."/>
            <person name="Foster-Nyarko E."/>
            <person name="Jarju S."/>
            <person name="Secka A."/>
            <person name="Antonio M."/>
            <person name="Oren A."/>
            <person name="Chaudhuri R.R."/>
            <person name="La Ragione R."/>
            <person name="Hildebrand F."/>
            <person name="Pallen M.J."/>
        </authorList>
    </citation>
    <scope>NUCLEOTIDE SEQUENCE</scope>
    <source>
        <strain evidence="10">ChiGjej1B1-19959</strain>
    </source>
</reference>
<evidence type="ECO:0000256" key="3">
    <source>
        <dbReference type="ARBA" id="ARBA00022827"/>
    </source>
</evidence>
<evidence type="ECO:0000256" key="8">
    <source>
        <dbReference type="RuleBase" id="RU003881"/>
    </source>
</evidence>
<dbReference type="InterPro" id="IPR008255">
    <property type="entry name" value="Pyr_nucl-diS_OxRdtase_2_AS"/>
</dbReference>
<dbReference type="GO" id="GO:0019430">
    <property type="term" value="P:removal of superoxide radicals"/>
    <property type="evidence" value="ECO:0007669"/>
    <property type="project" value="UniProtKB-UniRule"/>
</dbReference>
<keyword evidence="6 7" id="KW-0676">Redox-active center</keyword>
<evidence type="ECO:0000256" key="4">
    <source>
        <dbReference type="ARBA" id="ARBA00023002"/>
    </source>
</evidence>
<keyword evidence="4 7" id="KW-0560">Oxidoreductase</keyword>
<evidence type="ECO:0000256" key="5">
    <source>
        <dbReference type="ARBA" id="ARBA00023157"/>
    </source>
</evidence>
<comment type="subunit">
    <text evidence="7">Homodimer.</text>
</comment>
<evidence type="ECO:0000259" key="9">
    <source>
        <dbReference type="Pfam" id="PF07992"/>
    </source>
</evidence>
<evidence type="ECO:0000256" key="2">
    <source>
        <dbReference type="ARBA" id="ARBA00022630"/>
    </source>
</evidence>
<protein>
    <recommendedName>
        <fullName evidence="7">Thioredoxin reductase</fullName>
        <ecNumber evidence="7">1.8.1.9</ecNumber>
    </recommendedName>
</protein>
<dbReference type="GO" id="GO:0004791">
    <property type="term" value="F:thioredoxin-disulfide reductase (NADPH) activity"/>
    <property type="evidence" value="ECO:0007669"/>
    <property type="project" value="UniProtKB-UniRule"/>
</dbReference>
<comment type="caution">
    <text evidence="10">The sequence shown here is derived from an EMBL/GenBank/DDBJ whole genome shotgun (WGS) entry which is preliminary data.</text>
</comment>
<keyword evidence="2 7" id="KW-0285">Flavoprotein</keyword>
<dbReference type="AlphaFoldDB" id="A0A9D1IG05"/>
<keyword evidence="5" id="KW-1015">Disulfide bond</keyword>
<dbReference type="Proteomes" id="UP000824071">
    <property type="component" value="Unassembled WGS sequence"/>
</dbReference>
<evidence type="ECO:0000256" key="7">
    <source>
        <dbReference type="RuleBase" id="RU003880"/>
    </source>
</evidence>
<dbReference type="GO" id="GO:0005737">
    <property type="term" value="C:cytoplasm"/>
    <property type="evidence" value="ECO:0007669"/>
    <property type="project" value="InterPro"/>
</dbReference>
<dbReference type="InterPro" id="IPR036188">
    <property type="entry name" value="FAD/NAD-bd_sf"/>
</dbReference>
<dbReference type="SUPFAM" id="SSF51905">
    <property type="entry name" value="FAD/NAD(P)-binding domain"/>
    <property type="match status" value="1"/>
</dbReference>
<dbReference type="InterPro" id="IPR023753">
    <property type="entry name" value="FAD/NAD-binding_dom"/>
</dbReference>
<keyword evidence="8" id="KW-0521">NADP</keyword>
<dbReference type="InterPro" id="IPR005982">
    <property type="entry name" value="Thioredox_Rdtase"/>
</dbReference>
<dbReference type="Gene3D" id="3.50.50.60">
    <property type="entry name" value="FAD/NAD(P)-binding domain"/>
    <property type="match status" value="2"/>
</dbReference>
<evidence type="ECO:0000313" key="11">
    <source>
        <dbReference type="Proteomes" id="UP000824071"/>
    </source>
</evidence>
<accession>A0A9D1IG05</accession>
<proteinExistence type="inferred from homology"/>
<dbReference type="EMBL" id="DVMW01000041">
    <property type="protein sequence ID" value="HIU36348.1"/>
    <property type="molecule type" value="Genomic_DNA"/>
</dbReference>
<dbReference type="Pfam" id="PF07992">
    <property type="entry name" value="Pyr_redox_2"/>
    <property type="match status" value="1"/>
</dbReference>
<name>A0A9D1IG05_9FIRM</name>